<protein>
    <recommendedName>
        <fullName evidence="2">NXPE C-terminal domain-containing protein</fullName>
    </recommendedName>
</protein>
<accession>A0A9D3NY55</accession>
<gene>
    <name evidence="3" type="ORF">KOW79_005300</name>
</gene>
<evidence type="ECO:0000256" key="1">
    <source>
        <dbReference type="ARBA" id="ARBA00005431"/>
    </source>
</evidence>
<comment type="caution">
    <text evidence="3">The sequence shown here is derived from an EMBL/GenBank/DDBJ whole genome shotgun (WGS) entry which is preliminary data.</text>
</comment>
<dbReference type="Pfam" id="PF06312">
    <property type="entry name" value="Neurexophilin"/>
    <property type="match status" value="1"/>
</dbReference>
<evidence type="ECO:0000259" key="2">
    <source>
        <dbReference type="Pfam" id="PF24536"/>
    </source>
</evidence>
<dbReference type="Proteomes" id="UP000824219">
    <property type="component" value="Linkage Group LG06"/>
</dbReference>
<reference evidence="3 4" key="1">
    <citation type="submission" date="2021-06" db="EMBL/GenBank/DDBJ databases">
        <title>Chromosome-level genome assembly of the red-tail catfish (Hemibagrus wyckioides).</title>
        <authorList>
            <person name="Shao F."/>
        </authorList>
    </citation>
    <scope>NUCLEOTIDE SEQUENCE [LARGE SCALE GENOMIC DNA]</scope>
    <source>
        <strain evidence="3">EC202008001</strain>
        <tissue evidence="3">Blood</tissue>
    </source>
</reference>
<dbReference type="Pfam" id="PF24536">
    <property type="entry name" value="NXPE4_C"/>
    <property type="match status" value="1"/>
</dbReference>
<sequence length="561" mass="63810">MDGHIPRLSLIFVLLAVVGFILLISSITSLEDFNDQLTSTFYKIQSSIHSAFEPPDNVLLAEVNYTYCAQFVQKPTAEEAIEERHLLNSTAWPDPPVKDLPAEFSSNPAKSYYVIQGEPEQHIGGQLVVNVHVHNFLGLPKRHGGDFLTARLHSPKLGAGVVGKVHDHNDGNYTVLFPLLWAGEVQVEITMVHPSEAVAVLKRLRKEQTHTVIFKSQFRSGDLSETTECDMCLPHNQKPLCNYTDLETGEPWYCYKPKRLGCDTRINHYKEGYRKTLLNKNEAEFFKRGVNIKVPIPAAKMDRVTVLPAENNQTKVESTYNAAGYYFQDTWRSLSGPSIQNFTSSSAITSCLKGKLVYMHGDSTIRQWFEYLADFVPNLKPMNLYSLIKVGPFMLVDDTNNILVKFHCHGTPIRSPPVYTSELRYVANEIDRIEGGPNTVHIISVWSHFGTYPIETYIRRLRQIRKAVVRLLNREPDTLVVIRTPNMQKFDPAYSLFYSNWFCLQIDTVLRGMFKGLNVKFLDAWEMTLAHHLPQDLHPPQPIIKNMIDVILSYICPAGKT</sequence>
<dbReference type="SUPFAM" id="SSF81296">
    <property type="entry name" value="E set domains"/>
    <property type="match status" value="1"/>
</dbReference>
<dbReference type="AlphaFoldDB" id="A0A9D3NY55"/>
<dbReference type="OrthoDB" id="5950832at2759"/>
<comment type="similarity">
    <text evidence="1">Belongs to the NXPE family.</text>
</comment>
<name>A0A9D3NY55_9TELE</name>
<dbReference type="InterPro" id="IPR014756">
    <property type="entry name" value="Ig_E-set"/>
</dbReference>
<dbReference type="PANTHER" id="PTHR16165:SF9">
    <property type="entry name" value="NXPE FAMILY MEMBER 3"/>
    <property type="match status" value="1"/>
</dbReference>
<evidence type="ECO:0000313" key="4">
    <source>
        <dbReference type="Proteomes" id="UP000824219"/>
    </source>
</evidence>
<dbReference type="EMBL" id="JAHKSW010000006">
    <property type="protein sequence ID" value="KAG7331331.1"/>
    <property type="molecule type" value="Genomic_DNA"/>
</dbReference>
<dbReference type="GO" id="GO:0007399">
    <property type="term" value="P:nervous system development"/>
    <property type="evidence" value="ECO:0007669"/>
    <property type="project" value="UniProtKB-ARBA"/>
</dbReference>
<dbReference type="PANTHER" id="PTHR16165">
    <property type="entry name" value="NXPE FAMILY MEMBER"/>
    <property type="match status" value="1"/>
</dbReference>
<proteinExistence type="inferred from homology"/>
<organism evidence="3 4">
    <name type="scientific">Hemibagrus wyckioides</name>
    <dbReference type="NCBI Taxonomy" id="337641"/>
    <lineage>
        <taxon>Eukaryota</taxon>
        <taxon>Metazoa</taxon>
        <taxon>Chordata</taxon>
        <taxon>Craniata</taxon>
        <taxon>Vertebrata</taxon>
        <taxon>Euteleostomi</taxon>
        <taxon>Actinopterygii</taxon>
        <taxon>Neopterygii</taxon>
        <taxon>Teleostei</taxon>
        <taxon>Ostariophysi</taxon>
        <taxon>Siluriformes</taxon>
        <taxon>Bagridae</taxon>
        <taxon>Hemibagrus</taxon>
    </lineage>
</organism>
<feature type="domain" description="NXPE C-terminal" evidence="2">
    <location>
        <begin position="331"/>
        <end position="556"/>
    </location>
</feature>
<keyword evidence="4" id="KW-1185">Reference proteome</keyword>
<dbReference type="InterPro" id="IPR026845">
    <property type="entry name" value="NXPH/NXPE"/>
</dbReference>
<evidence type="ECO:0000313" key="3">
    <source>
        <dbReference type="EMBL" id="KAG7331331.1"/>
    </source>
</evidence>
<dbReference type="InterPro" id="IPR057106">
    <property type="entry name" value="NXPE4_C"/>
</dbReference>